<feature type="domain" description="CdaR GGDEF-like" evidence="4">
    <location>
        <begin position="198"/>
        <end position="300"/>
    </location>
</feature>
<dbReference type="PANTHER" id="PTHR33744">
    <property type="entry name" value="CARBOHYDRATE DIACID REGULATOR"/>
    <property type="match status" value="1"/>
</dbReference>
<evidence type="ECO:0000313" key="6">
    <source>
        <dbReference type="Proteomes" id="UP000013569"/>
    </source>
</evidence>
<dbReference type="InterPro" id="IPR041522">
    <property type="entry name" value="CdaR_GGDEF"/>
</dbReference>
<gene>
    <name evidence="5" type="ORF">GTC6_09904</name>
</gene>
<feature type="domain" description="RsbT co-antagonist protein RsbRD N-terminal" evidence="3">
    <location>
        <begin position="44"/>
        <end position="181"/>
    </location>
</feature>
<dbReference type="AlphaFoldDB" id="R7YB30"/>
<accession>R7YB30</accession>
<dbReference type="InterPro" id="IPR042070">
    <property type="entry name" value="PucR_C-HTH_sf"/>
</dbReference>
<dbReference type="RefSeq" id="WP_010842404.1">
    <property type="nucleotide sequence ID" value="NZ_AQPW01000009.1"/>
</dbReference>
<dbReference type="Pfam" id="PF17853">
    <property type="entry name" value="GGDEF_2"/>
    <property type="match status" value="1"/>
</dbReference>
<dbReference type="PATRIC" id="fig|1316928.3.peg.1981"/>
<organism evidence="5 6">
    <name type="scientific">Gordonia terrae C-6</name>
    <dbReference type="NCBI Taxonomy" id="1316928"/>
    <lineage>
        <taxon>Bacteria</taxon>
        <taxon>Bacillati</taxon>
        <taxon>Actinomycetota</taxon>
        <taxon>Actinomycetes</taxon>
        <taxon>Mycobacteriales</taxon>
        <taxon>Gordoniaceae</taxon>
        <taxon>Gordonia</taxon>
    </lineage>
</organism>
<comment type="similarity">
    <text evidence="1">Belongs to the CdaR family.</text>
</comment>
<evidence type="ECO:0000256" key="1">
    <source>
        <dbReference type="ARBA" id="ARBA00006754"/>
    </source>
</evidence>
<dbReference type="InterPro" id="IPR025751">
    <property type="entry name" value="RsbRD_N_dom"/>
</dbReference>
<dbReference type="OrthoDB" id="3663486at2"/>
<sequence>MAPWARKLSPEGYVTADIDDLGDDGAVVRAELGDDVARWAVQVGTRIATRITREIPVLGDTTPHFDALRVATTSTTLRALTMVAGLSTSSSLSSPEETEISADFARRGLALSDLLRSIRVGYAVLAAALLDGAAEHATDPSAELRRVSVLLFEAMDEFTTEATTSFIRARDSWAASVSAARLEMVQRILDGQPIAPEQAEALLAYPLAGNHLAFIAWTDPRLGLTERDLRATVEELAACWGTPTHELVIPVGAHTVWAWARINTPHARRRPLPHPEGLHVAVGQLDSGPEGFVRSHREARSIELLLGLRPDGTPDAATHADLDLHALVLADPPAAKRFVARHLGPLADDEARMSELRTTLSHYLDADRSISTVAAQENISRNTVTYRVQQALNACGHPAGEPTTRLRVALMIREWIPDSSPDR</sequence>
<name>R7YB30_9ACTN</name>
<dbReference type="InterPro" id="IPR025736">
    <property type="entry name" value="PucR_C-HTH_dom"/>
</dbReference>
<proteinExistence type="inferred from homology"/>
<evidence type="ECO:0000313" key="5">
    <source>
        <dbReference type="EMBL" id="EON32969.1"/>
    </source>
</evidence>
<evidence type="ECO:0000259" key="2">
    <source>
        <dbReference type="Pfam" id="PF13556"/>
    </source>
</evidence>
<dbReference type="PANTHER" id="PTHR33744:SF1">
    <property type="entry name" value="DNA-BINDING TRANSCRIPTIONAL ACTIVATOR ADER"/>
    <property type="match status" value="1"/>
</dbReference>
<comment type="caution">
    <text evidence="5">The sequence shown here is derived from an EMBL/GenBank/DDBJ whole genome shotgun (WGS) entry which is preliminary data.</text>
</comment>
<evidence type="ECO:0000259" key="3">
    <source>
        <dbReference type="Pfam" id="PF14361"/>
    </source>
</evidence>
<feature type="domain" description="PucR C-terminal helix-turn-helix" evidence="2">
    <location>
        <begin position="356"/>
        <end position="412"/>
    </location>
</feature>
<protein>
    <recommendedName>
        <fullName evidence="7">PucR C-terminal helix-turn-helix domain-containing protein</fullName>
    </recommendedName>
</protein>
<dbReference type="Proteomes" id="UP000013569">
    <property type="component" value="Unassembled WGS sequence"/>
</dbReference>
<dbReference type="Gene3D" id="1.10.10.2840">
    <property type="entry name" value="PucR C-terminal helix-turn-helix domain"/>
    <property type="match status" value="1"/>
</dbReference>
<dbReference type="Pfam" id="PF13556">
    <property type="entry name" value="HTH_30"/>
    <property type="match status" value="1"/>
</dbReference>
<dbReference type="InterPro" id="IPR051448">
    <property type="entry name" value="CdaR-like_regulators"/>
</dbReference>
<dbReference type="Pfam" id="PF14361">
    <property type="entry name" value="RsbRD_N"/>
    <property type="match status" value="1"/>
</dbReference>
<reference evidence="5 6" key="1">
    <citation type="journal article" date="2013" name="Genome Announc.">
        <title>Draft Genome Sequence of a Benzothiophene-Desulfurizing Bacterium, Gordona terrae Strain C-6.</title>
        <authorList>
            <person name="Wang W."/>
            <person name="Ma T."/>
            <person name="Ren Y."/>
            <person name="Li G."/>
        </authorList>
    </citation>
    <scope>NUCLEOTIDE SEQUENCE [LARGE SCALE GENOMIC DNA]</scope>
    <source>
        <strain evidence="5 6">C-6</strain>
    </source>
</reference>
<dbReference type="EMBL" id="AQPW01000009">
    <property type="protein sequence ID" value="EON32969.1"/>
    <property type="molecule type" value="Genomic_DNA"/>
</dbReference>
<evidence type="ECO:0008006" key="7">
    <source>
        <dbReference type="Google" id="ProtNLM"/>
    </source>
</evidence>
<evidence type="ECO:0000259" key="4">
    <source>
        <dbReference type="Pfam" id="PF17853"/>
    </source>
</evidence>